<dbReference type="WBParaSite" id="ES5_v2.g12616.t1">
    <property type="protein sequence ID" value="ES5_v2.g12616.t1"/>
    <property type="gene ID" value="ES5_v2.g12616"/>
</dbReference>
<evidence type="ECO:0000313" key="2">
    <source>
        <dbReference type="WBParaSite" id="ES5_v2.g12616.t1"/>
    </source>
</evidence>
<proteinExistence type="predicted"/>
<accession>A0AC34F6T1</accession>
<protein>
    <submittedName>
        <fullName evidence="2">Proton-translocating NAD(P)(+) transhydrogenase</fullName>
    </submittedName>
</protein>
<reference evidence="2" key="1">
    <citation type="submission" date="2022-11" db="UniProtKB">
        <authorList>
            <consortium name="WormBaseParasite"/>
        </authorList>
    </citation>
    <scope>IDENTIFICATION</scope>
</reference>
<sequence length="1056" mass="111194">MRLRHQEKLLKLVVDHQGKLLNLSVVNFRRWYCAPPVRGKPFNQLSVSAVKEVFKGERRVALTPQAASNLVKKGINVKVESGAGALSQFSDNDYNQAGAKVVDKTTALDSDVILKVRPPLKDEIPTFKSGSTLISFVYPAQNKELVELLAKQKISLFAMDCVPRISRAQVFDALSSMANISGYKAVIEAANHFGRFFTGQITAAGKIPPAKVLVIGGGVAGLSAIGTAKNMGAIVRGFDTRAAVKEQIESLGGEFLEVKIKESGEGGGGYAKEMSPEFIAAEMELFAKQCKEVDIIITTALIPGKKAPILITKEMIASMKPGSVVVDLAAEAGGNIETIKPGEIYTNENGVVHIGYTDLPSRLPTQSSTLYANNITKFLLSMGQKDQFFVNLDDEVMRGSIVLENGKLLWPPPPPKVTPPSTPKPVEQIKAVTVVEDTPFNKTFKSAASITAGVTGVTALGLASPNQSFSQMMTTFGLSGIVGYHTVWEVKPALHSPLMSVTNAISGLTTAGGLCVMGGGYLPSNTPQTLALAATFISSINIGGGFLITKRMLDMFKRPTDPPEYNFLYALPGGALLGIYSYGALNGFPEINHLTFLASSLCCVGALAGLSSQKTARLGNALGMIGVGGGIASTLGLINPDPQTLIQMGAAVGSGALIGTAIASRIKVTDLPQLVALFHSFVGVAATVTCIAHYMHEHQHFLQDPAAAGAIKTCLFLGAYIGGVTFTGSLMAYGKLQGLLRSAPIYLPGRHVINGGLAASNLAALAIYLSSTDYGTGLSMLGTTAGLSSVMGVTLALAIGAADAPIMITVLNSYSGWALCAEGLMLNNNLLTIVGALIGSSGAILSHIMCKAMNRSLPSVILGGVGTKTKGGGKAKEIVGEASFTSVSETVDQLRDAKNVIIVPGYGLCAAQAQYPIAELVKTLRDRGTNVRFAIHPVAGRMPGQLNVLLAEAGVPYDIVEEMEEINEDFNKTDLVLVIGANDTVNKAAEDDPNSPIAGMPVLRVWNAKHVITMKRTMGAGYASVDNPLFFHEKNRMLLGDAKKTCEELLAGVKAG</sequence>
<dbReference type="Proteomes" id="UP000887579">
    <property type="component" value="Unplaced"/>
</dbReference>
<organism evidence="1 2">
    <name type="scientific">Panagrolaimus sp. ES5</name>
    <dbReference type="NCBI Taxonomy" id="591445"/>
    <lineage>
        <taxon>Eukaryota</taxon>
        <taxon>Metazoa</taxon>
        <taxon>Ecdysozoa</taxon>
        <taxon>Nematoda</taxon>
        <taxon>Chromadorea</taxon>
        <taxon>Rhabditida</taxon>
        <taxon>Tylenchina</taxon>
        <taxon>Panagrolaimomorpha</taxon>
        <taxon>Panagrolaimoidea</taxon>
        <taxon>Panagrolaimidae</taxon>
        <taxon>Panagrolaimus</taxon>
    </lineage>
</organism>
<evidence type="ECO:0000313" key="1">
    <source>
        <dbReference type="Proteomes" id="UP000887579"/>
    </source>
</evidence>
<name>A0AC34F6T1_9BILA</name>